<dbReference type="PANTHER" id="PTHR11733:SF167">
    <property type="entry name" value="FI17812P1-RELATED"/>
    <property type="match status" value="1"/>
</dbReference>
<feature type="non-terminal residue" evidence="3">
    <location>
        <position position="106"/>
    </location>
</feature>
<dbReference type="Pfam" id="PF01431">
    <property type="entry name" value="Peptidase_M13"/>
    <property type="match status" value="1"/>
</dbReference>
<dbReference type="GO" id="GO:0016485">
    <property type="term" value="P:protein processing"/>
    <property type="evidence" value="ECO:0007669"/>
    <property type="project" value="TreeGrafter"/>
</dbReference>
<sequence>MPKLNGKRTLAENIADNGGLRQAYKAFSAWKNNQLATEKLPGLENFSTEQLFFLSYGSIWCTKYAKGMLNYTIKESDHAPASYRLRITTENLEEFSESFKCRAKSR</sequence>
<gene>
    <name evidence="3" type="ORF">X975_19079</name>
</gene>
<dbReference type="STRING" id="407821.A0A087TQT5"/>
<dbReference type="OrthoDB" id="6425975at2759"/>
<dbReference type="Gene3D" id="3.40.390.10">
    <property type="entry name" value="Collagenase (Catalytic Domain)"/>
    <property type="match status" value="1"/>
</dbReference>
<name>A0A087TQT5_STEMI</name>
<dbReference type="EMBL" id="KK116338">
    <property type="protein sequence ID" value="KFM67474.1"/>
    <property type="molecule type" value="Genomic_DNA"/>
</dbReference>
<proteinExistence type="inferred from homology"/>
<evidence type="ECO:0000259" key="2">
    <source>
        <dbReference type="Pfam" id="PF01431"/>
    </source>
</evidence>
<dbReference type="SUPFAM" id="SSF55486">
    <property type="entry name" value="Metalloproteases ('zincins'), catalytic domain"/>
    <property type="match status" value="1"/>
</dbReference>
<feature type="domain" description="Peptidase M13 C-terminal" evidence="2">
    <location>
        <begin position="3"/>
        <end position="105"/>
    </location>
</feature>
<dbReference type="PROSITE" id="PS51885">
    <property type="entry name" value="NEPRILYSIN"/>
    <property type="match status" value="1"/>
</dbReference>
<evidence type="ECO:0000313" key="3">
    <source>
        <dbReference type="EMBL" id="KFM67474.1"/>
    </source>
</evidence>
<protein>
    <submittedName>
        <fullName evidence="3">Putative zinc metalloproteinase</fullName>
    </submittedName>
</protein>
<dbReference type="PANTHER" id="PTHR11733">
    <property type="entry name" value="ZINC METALLOPROTEASE FAMILY M13 NEPRILYSIN-RELATED"/>
    <property type="match status" value="1"/>
</dbReference>
<dbReference type="InterPro" id="IPR018497">
    <property type="entry name" value="Peptidase_M13_C"/>
</dbReference>
<keyword evidence="4" id="KW-1185">Reference proteome</keyword>
<dbReference type="Proteomes" id="UP000054359">
    <property type="component" value="Unassembled WGS sequence"/>
</dbReference>
<dbReference type="InterPro" id="IPR024079">
    <property type="entry name" value="MetalloPept_cat_dom_sf"/>
</dbReference>
<dbReference type="GO" id="GO:0004222">
    <property type="term" value="F:metalloendopeptidase activity"/>
    <property type="evidence" value="ECO:0007669"/>
    <property type="project" value="InterPro"/>
</dbReference>
<dbReference type="AlphaFoldDB" id="A0A087TQT5"/>
<dbReference type="InterPro" id="IPR000718">
    <property type="entry name" value="Peptidase_M13"/>
</dbReference>
<dbReference type="GO" id="GO:0005886">
    <property type="term" value="C:plasma membrane"/>
    <property type="evidence" value="ECO:0007669"/>
    <property type="project" value="TreeGrafter"/>
</dbReference>
<evidence type="ECO:0000313" key="4">
    <source>
        <dbReference type="Proteomes" id="UP000054359"/>
    </source>
</evidence>
<comment type="similarity">
    <text evidence="1">Belongs to the peptidase M13 family.</text>
</comment>
<reference evidence="3 4" key="1">
    <citation type="submission" date="2013-11" db="EMBL/GenBank/DDBJ databases">
        <title>Genome sequencing of Stegodyphus mimosarum.</title>
        <authorList>
            <person name="Bechsgaard J."/>
        </authorList>
    </citation>
    <scope>NUCLEOTIDE SEQUENCE [LARGE SCALE GENOMIC DNA]</scope>
</reference>
<accession>A0A087TQT5</accession>
<evidence type="ECO:0000256" key="1">
    <source>
        <dbReference type="ARBA" id="ARBA00007357"/>
    </source>
</evidence>
<organism evidence="3 4">
    <name type="scientific">Stegodyphus mimosarum</name>
    <name type="common">African social velvet spider</name>
    <dbReference type="NCBI Taxonomy" id="407821"/>
    <lineage>
        <taxon>Eukaryota</taxon>
        <taxon>Metazoa</taxon>
        <taxon>Ecdysozoa</taxon>
        <taxon>Arthropoda</taxon>
        <taxon>Chelicerata</taxon>
        <taxon>Arachnida</taxon>
        <taxon>Araneae</taxon>
        <taxon>Araneomorphae</taxon>
        <taxon>Entelegynae</taxon>
        <taxon>Eresoidea</taxon>
        <taxon>Eresidae</taxon>
        <taxon>Stegodyphus</taxon>
    </lineage>
</organism>